<evidence type="ECO:0000313" key="2">
    <source>
        <dbReference type="EMBL" id="KXX72969.1"/>
    </source>
</evidence>
<organism evidence="3 4">
    <name type="scientific">Madurella mycetomatis</name>
    <dbReference type="NCBI Taxonomy" id="100816"/>
    <lineage>
        <taxon>Eukaryota</taxon>
        <taxon>Fungi</taxon>
        <taxon>Dikarya</taxon>
        <taxon>Ascomycota</taxon>
        <taxon>Pezizomycotina</taxon>
        <taxon>Sordariomycetes</taxon>
        <taxon>Sordariomycetidae</taxon>
        <taxon>Sordariales</taxon>
        <taxon>Sordariales incertae sedis</taxon>
        <taxon>Madurella</taxon>
    </lineage>
</organism>
<evidence type="ECO:0000313" key="3">
    <source>
        <dbReference type="EMBL" id="KXX76140.1"/>
    </source>
</evidence>
<sequence length="78" mass="8977">MVFKGTMKMANEKYRERAALLFLIDTPTLMLICYYLTCPDSVDYYTCADPYILHNLVHHKIITTTLTNYIGNLVPDVA</sequence>
<dbReference type="OrthoDB" id="1844152at2759"/>
<reference evidence="3" key="1">
    <citation type="submission" date="2015-06" db="EMBL/GenBank/DDBJ databases">
        <authorList>
            <person name="Hoefler B.C."/>
            <person name="Straight P.D."/>
        </authorList>
    </citation>
    <scope>NUCLEOTIDE SEQUENCE [LARGE SCALE GENOMIC DNA]</scope>
    <source>
        <strain evidence="3">Mm55</strain>
    </source>
</reference>
<gene>
    <name evidence="3" type="ORF">MMYC01_207231</name>
    <name evidence="2" type="ORF">MMYC01_210468</name>
</gene>
<name>A0A175VYR1_9PEZI</name>
<keyword evidence="1" id="KW-0472">Membrane</keyword>
<comment type="caution">
    <text evidence="3">The sequence shown here is derived from an EMBL/GenBank/DDBJ whole genome shotgun (WGS) entry which is preliminary data.</text>
</comment>
<dbReference type="EMBL" id="LCTW02000227">
    <property type="protein sequence ID" value="KXX76140.1"/>
    <property type="molecule type" value="Genomic_DNA"/>
</dbReference>
<reference evidence="4" key="2">
    <citation type="submission" date="2015-06" db="EMBL/GenBank/DDBJ databases">
        <authorList>
            <person name="van de Sande W.W.J."/>
        </authorList>
    </citation>
    <scope>NUCLEOTIDE SEQUENCE [LARGE SCALE GENOMIC DNA]</scope>
    <source>
        <strain evidence="4">mm55</strain>
    </source>
</reference>
<reference evidence="3 4" key="3">
    <citation type="submission" date="2016-01" db="EMBL/GenBank/DDBJ databases">
        <title>Madurella mycetomatis genome sequencing.</title>
        <authorList>
            <person name="Van De Sande W."/>
        </authorList>
    </citation>
    <scope>NUCLEOTIDE SEQUENCE [LARGE SCALE GENOMIC DNA]</scope>
    <source>
        <strain evidence="3">Mm55</strain>
        <strain evidence="4">mm55</strain>
    </source>
</reference>
<keyword evidence="4" id="KW-1185">Reference proteome</keyword>
<feature type="transmembrane region" description="Helical" evidence="1">
    <location>
        <begin position="20"/>
        <end position="37"/>
    </location>
</feature>
<evidence type="ECO:0000256" key="1">
    <source>
        <dbReference type="SAM" id="Phobius"/>
    </source>
</evidence>
<dbReference type="VEuPathDB" id="FungiDB:MMYC01_210468"/>
<protein>
    <submittedName>
        <fullName evidence="3">Uncharacterized protein</fullName>
    </submittedName>
</protein>
<evidence type="ECO:0000313" key="4">
    <source>
        <dbReference type="Proteomes" id="UP000078237"/>
    </source>
</evidence>
<dbReference type="VEuPathDB" id="FungiDB:MMYC01_207231"/>
<dbReference type="Proteomes" id="UP000078237">
    <property type="component" value="Unassembled WGS sequence"/>
</dbReference>
<dbReference type="AlphaFoldDB" id="A0A175VYR1"/>
<accession>A0A175VYR1</accession>
<keyword evidence="1" id="KW-1133">Transmembrane helix</keyword>
<dbReference type="EMBL" id="LCTW02000589">
    <property type="protein sequence ID" value="KXX72969.1"/>
    <property type="molecule type" value="Genomic_DNA"/>
</dbReference>
<proteinExistence type="predicted"/>
<keyword evidence="1" id="KW-0812">Transmembrane</keyword>